<name>A0ABV1I7Q4_9FIRM</name>
<keyword evidence="1" id="KW-0812">Transmembrane</keyword>
<proteinExistence type="predicted"/>
<accession>A0ABV1I7Q4</accession>
<keyword evidence="1" id="KW-1133">Transmembrane helix</keyword>
<evidence type="ECO:0000256" key="1">
    <source>
        <dbReference type="SAM" id="Phobius"/>
    </source>
</evidence>
<dbReference type="EMBL" id="JBBNGJ010000002">
    <property type="protein sequence ID" value="MEQ2592006.1"/>
    <property type="molecule type" value="Genomic_DNA"/>
</dbReference>
<keyword evidence="3" id="KW-1185">Reference proteome</keyword>
<sequence>MHKKNNNKLLKRIIGITATVIILMAAVVAIIFFHLMRKPQIKLVEAMVNTINSSRESEMNQQYGTFDMGMNMINGSQSFSFEDNSDHSVDISLKRSASDHNFLAEAGVDDKTFKLYANKRTSLIYIDDMAIRIQYADNLITNMSNSQVVSLLGIDSDTVYSFGTAYENCMRMAANNYADINGDDIQTDIIQKTLKYFFNMEGTSEGKQTVVTGDSTQDCKVYSVIFNVDDFYSYLDECFGTHDIDLQEVYDMFGKYIPEIDTIDNTAELVHDIKQFVDEMLDGRDITLYFAVNSKNELVKLYADHVSDRNMSMSLTFYGDKYTAQSYEFTVTDNSDNHLVIKKRDVSSDGETGVVFDVDISAADLMDSMKPVSISASLELRLSGSDAILGIQVGDAVFRKNAEITGYDKGNSIDLAWSGDSDGSMHIGCDSGAIEKPEYRDSLDIFDTDVISAYKFIKEIMNR</sequence>
<keyword evidence="1" id="KW-0472">Membrane</keyword>
<evidence type="ECO:0008006" key="4">
    <source>
        <dbReference type="Google" id="ProtNLM"/>
    </source>
</evidence>
<feature type="transmembrane region" description="Helical" evidence="1">
    <location>
        <begin position="12"/>
        <end position="36"/>
    </location>
</feature>
<comment type="caution">
    <text evidence="2">The sequence shown here is derived from an EMBL/GenBank/DDBJ whole genome shotgun (WGS) entry which is preliminary data.</text>
</comment>
<evidence type="ECO:0000313" key="3">
    <source>
        <dbReference type="Proteomes" id="UP001494672"/>
    </source>
</evidence>
<gene>
    <name evidence="2" type="ORF">AAAU18_03660</name>
</gene>
<organism evidence="2 3">
    <name type="scientific">Coprococcus aceti</name>
    <dbReference type="NCBI Taxonomy" id="2981786"/>
    <lineage>
        <taxon>Bacteria</taxon>
        <taxon>Bacillati</taxon>
        <taxon>Bacillota</taxon>
        <taxon>Clostridia</taxon>
        <taxon>Lachnospirales</taxon>
        <taxon>Lachnospiraceae</taxon>
        <taxon>Coprococcus</taxon>
    </lineage>
</organism>
<dbReference type="Proteomes" id="UP001494672">
    <property type="component" value="Unassembled WGS sequence"/>
</dbReference>
<evidence type="ECO:0000313" key="2">
    <source>
        <dbReference type="EMBL" id="MEQ2592006.1"/>
    </source>
</evidence>
<protein>
    <recommendedName>
        <fullName evidence="4">DUF4340 domain-containing protein</fullName>
    </recommendedName>
</protein>
<reference evidence="2 3" key="1">
    <citation type="submission" date="2024-04" db="EMBL/GenBank/DDBJ databases">
        <title>Human intestinal bacterial collection.</title>
        <authorList>
            <person name="Pauvert C."/>
            <person name="Hitch T.C.A."/>
            <person name="Clavel T."/>
        </authorList>
    </citation>
    <scope>NUCLEOTIDE SEQUENCE [LARGE SCALE GENOMIC DNA]</scope>
    <source>
        <strain evidence="2 3">CLA-AA-H181</strain>
    </source>
</reference>